<evidence type="ECO:0000313" key="1">
    <source>
        <dbReference type="EMBL" id="SVA23666.1"/>
    </source>
</evidence>
<accession>A0A381U624</accession>
<reference evidence="1" key="1">
    <citation type="submission" date="2018-05" db="EMBL/GenBank/DDBJ databases">
        <authorList>
            <person name="Lanie J.A."/>
            <person name="Ng W.-L."/>
            <person name="Kazmierczak K.M."/>
            <person name="Andrzejewski T.M."/>
            <person name="Davidsen T.M."/>
            <person name="Wayne K.J."/>
            <person name="Tettelin H."/>
            <person name="Glass J.I."/>
            <person name="Rusch D."/>
            <person name="Podicherti R."/>
            <person name="Tsui H.-C.T."/>
            <person name="Winkler M.E."/>
        </authorList>
    </citation>
    <scope>NUCLEOTIDE SEQUENCE</scope>
</reference>
<sequence>MQGIAAQRYDAQNGTTYLLRPDQHITARWKRYVSSAIYQALARATCN</sequence>
<name>A0A381U624_9ZZZZ</name>
<dbReference type="AlphaFoldDB" id="A0A381U624"/>
<dbReference type="EMBL" id="UINC01005806">
    <property type="protein sequence ID" value="SVA23666.1"/>
    <property type="molecule type" value="Genomic_DNA"/>
</dbReference>
<gene>
    <name evidence="1" type="ORF">METZ01_LOCUS76520</name>
</gene>
<protein>
    <submittedName>
        <fullName evidence="1">Uncharacterized protein</fullName>
    </submittedName>
</protein>
<proteinExistence type="predicted"/>
<organism evidence="1">
    <name type="scientific">marine metagenome</name>
    <dbReference type="NCBI Taxonomy" id="408172"/>
    <lineage>
        <taxon>unclassified sequences</taxon>
        <taxon>metagenomes</taxon>
        <taxon>ecological metagenomes</taxon>
    </lineage>
</organism>